<accession>A0A4Q7LVS3</accession>
<evidence type="ECO:0000313" key="2">
    <source>
        <dbReference type="Proteomes" id="UP000293519"/>
    </source>
</evidence>
<dbReference type="Proteomes" id="UP000293519">
    <property type="component" value="Unassembled WGS sequence"/>
</dbReference>
<organism evidence="1 2">
    <name type="scientific">Microcella putealis</name>
    <dbReference type="NCBI Taxonomy" id="337005"/>
    <lineage>
        <taxon>Bacteria</taxon>
        <taxon>Bacillati</taxon>
        <taxon>Actinomycetota</taxon>
        <taxon>Actinomycetes</taxon>
        <taxon>Micrococcales</taxon>
        <taxon>Microbacteriaceae</taxon>
        <taxon>Microcella</taxon>
    </lineage>
</organism>
<reference evidence="1 2" key="1">
    <citation type="journal article" date="2015" name="Stand. Genomic Sci.">
        <title>Genomic Encyclopedia of Bacterial and Archaeal Type Strains, Phase III: the genomes of soil and plant-associated and newly described type strains.</title>
        <authorList>
            <person name="Whitman W.B."/>
            <person name="Woyke T."/>
            <person name="Klenk H.P."/>
            <person name="Zhou Y."/>
            <person name="Lilburn T.G."/>
            <person name="Beck B.J."/>
            <person name="De Vos P."/>
            <person name="Vandamme P."/>
            <person name="Eisen J.A."/>
            <person name="Garrity G."/>
            <person name="Hugenholtz P."/>
            <person name="Kyrpides N.C."/>
        </authorList>
    </citation>
    <scope>NUCLEOTIDE SEQUENCE [LARGE SCALE GENOMIC DNA]</scope>
    <source>
        <strain evidence="1 2">CV2</strain>
    </source>
</reference>
<gene>
    <name evidence="1" type="ORF">EV141_0187</name>
</gene>
<comment type="caution">
    <text evidence="1">The sequence shown here is derived from an EMBL/GenBank/DDBJ whole genome shotgun (WGS) entry which is preliminary data.</text>
</comment>
<evidence type="ECO:0000313" key="1">
    <source>
        <dbReference type="EMBL" id="RZS58974.1"/>
    </source>
</evidence>
<dbReference type="EMBL" id="SGWW01000001">
    <property type="protein sequence ID" value="RZS58974.1"/>
    <property type="molecule type" value="Genomic_DNA"/>
</dbReference>
<name>A0A4Q7LVS3_9MICO</name>
<dbReference type="RefSeq" id="WP_130484107.1">
    <property type="nucleotide sequence ID" value="NZ_SGWW01000001.1"/>
</dbReference>
<sequence>MRIADVKSEMTTNVALVYAQYLDACRIVTAWADWNETQQSPEMRDGRDHWVTQFNRIGPFLANAPGDGTITLVPHPNPHPPALYRGATPDRADGLSWTSDLEVARTYAQWRGTTNVYTCQPAYVYGAITWGPDGGLGRAYVEWVVEPVNIRPLADTPNTPGGEP</sequence>
<dbReference type="AlphaFoldDB" id="A0A4Q7LVS3"/>
<dbReference type="OrthoDB" id="4634877at2"/>
<protein>
    <submittedName>
        <fullName evidence="1">Uncharacterized protein</fullName>
    </submittedName>
</protein>
<proteinExistence type="predicted"/>
<keyword evidence="2" id="KW-1185">Reference proteome</keyword>